<organism evidence="1 2">
    <name type="scientific">Lentzea albida</name>
    <dbReference type="NCBI Taxonomy" id="65499"/>
    <lineage>
        <taxon>Bacteria</taxon>
        <taxon>Bacillati</taxon>
        <taxon>Actinomycetota</taxon>
        <taxon>Actinomycetes</taxon>
        <taxon>Pseudonocardiales</taxon>
        <taxon>Pseudonocardiaceae</taxon>
        <taxon>Lentzea</taxon>
    </lineage>
</organism>
<dbReference type="RefSeq" id="WP_089921051.1">
    <property type="nucleotide sequence ID" value="NZ_FOFV01000012.1"/>
</dbReference>
<dbReference type="OrthoDB" id="8421706at2"/>
<gene>
    <name evidence="1" type="ORF">SAMN04488000_11243</name>
</gene>
<name>A0A1H9S8L1_9PSEU</name>
<proteinExistence type="predicted"/>
<keyword evidence="2" id="KW-1185">Reference proteome</keyword>
<evidence type="ECO:0000313" key="1">
    <source>
        <dbReference type="EMBL" id="SER81340.1"/>
    </source>
</evidence>
<dbReference type="EMBL" id="FOFV01000012">
    <property type="protein sequence ID" value="SER81340.1"/>
    <property type="molecule type" value="Genomic_DNA"/>
</dbReference>
<evidence type="ECO:0008006" key="3">
    <source>
        <dbReference type="Google" id="ProtNLM"/>
    </source>
</evidence>
<sequence length="102" mass="11065">MDDAEAWVPDACTLPTADRPFRVAEFDDLLAGAVRHRPEHTRLVLELEPRPEVAARAADLAVRETGCCSFFTFELTATGGALSLAISVPRSRAEVLDALATR</sequence>
<dbReference type="Proteomes" id="UP000199503">
    <property type="component" value="Unassembled WGS sequence"/>
</dbReference>
<reference evidence="2" key="1">
    <citation type="submission" date="2016-10" db="EMBL/GenBank/DDBJ databases">
        <authorList>
            <person name="Varghese N."/>
            <person name="Submissions S."/>
        </authorList>
    </citation>
    <scope>NUCLEOTIDE SEQUENCE [LARGE SCALE GENOMIC DNA]</scope>
    <source>
        <strain evidence="2">DSM 44437</strain>
    </source>
</reference>
<dbReference type="AlphaFoldDB" id="A0A1H9S8L1"/>
<accession>A0A1H9S8L1</accession>
<evidence type="ECO:0000313" key="2">
    <source>
        <dbReference type="Proteomes" id="UP000199503"/>
    </source>
</evidence>
<protein>
    <recommendedName>
        <fullName evidence="3">Arsenate reductase</fullName>
    </recommendedName>
</protein>
<dbReference type="STRING" id="65499.SAMN04488000_11243"/>